<sequence length="100" mass="11110">MSGSIYHCERILSRANLNYMTRVNLEMTNSIHETNDVVVKLTAVTVVFLPLNLVAGLWGMNVTVPGIASQNPGVRNFFIILGSMVVYAIVCVLVLRRVKF</sequence>
<evidence type="ECO:0000313" key="1">
    <source>
        <dbReference type="EMBL" id="KAJ1677976.1"/>
    </source>
</evidence>
<dbReference type="Proteomes" id="UP001145114">
    <property type="component" value="Unassembled WGS sequence"/>
</dbReference>
<keyword evidence="2" id="KW-1185">Reference proteome</keyword>
<evidence type="ECO:0000313" key="2">
    <source>
        <dbReference type="Proteomes" id="UP001145114"/>
    </source>
</evidence>
<organism evidence="1 2">
    <name type="scientific">Spiromyces aspiralis</name>
    <dbReference type="NCBI Taxonomy" id="68401"/>
    <lineage>
        <taxon>Eukaryota</taxon>
        <taxon>Fungi</taxon>
        <taxon>Fungi incertae sedis</taxon>
        <taxon>Zoopagomycota</taxon>
        <taxon>Kickxellomycotina</taxon>
        <taxon>Kickxellomycetes</taxon>
        <taxon>Kickxellales</taxon>
        <taxon>Kickxellaceae</taxon>
        <taxon>Spiromyces</taxon>
    </lineage>
</organism>
<accession>A0ACC1HNU4</accession>
<dbReference type="EMBL" id="JAMZIH010001688">
    <property type="protein sequence ID" value="KAJ1677976.1"/>
    <property type="molecule type" value="Genomic_DNA"/>
</dbReference>
<comment type="caution">
    <text evidence="1">The sequence shown here is derived from an EMBL/GenBank/DDBJ whole genome shotgun (WGS) entry which is preliminary data.</text>
</comment>
<gene>
    <name evidence="1" type="primary">MNR2_2</name>
    <name evidence="1" type="ORF">EV182_005045</name>
</gene>
<name>A0ACC1HNU4_9FUNG</name>
<proteinExistence type="predicted"/>
<reference evidence="1" key="1">
    <citation type="submission" date="2022-06" db="EMBL/GenBank/DDBJ databases">
        <title>Phylogenomic reconstructions and comparative analyses of Kickxellomycotina fungi.</title>
        <authorList>
            <person name="Reynolds N.K."/>
            <person name="Stajich J.E."/>
            <person name="Barry K."/>
            <person name="Grigoriev I.V."/>
            <person name="Crous P."/>
            <person name="Smith M.E."/>
        </authorList>
    </citation>
    <scope>NUCLEOTIDE SEQUENCE</scope>
    <source>
        <strain evidence="1">RSA 2271</strain>
    </source>
</reference>
<protein>
    <submittedName>
        <fullName evidence="1">CorA metal ion transporter</fullName>
    </submittedName>
</protein>